<dbReference type="InterPro" id="IPR035426">
    <property type="entry name" value="Gemin2/Brr1"/>
</dbReference>
<dbReference type="EMBL" id="JAAMPC010000251">
    <property type="protein sequence ID" value="KAG2243186.1"/>
    <property type="molecule type" value="Genomic_DNA"/>
</dbReference>
<dbReference type="AlphaFoldDB" id="A0A8X7TK79"/>
<comment type="similarity">
    <text evidence="1">Belongs to the gemin-2 family.</text>
</comment>
<evidence type="ECO:0000256" key="2">
    <source>
        <dbReference type="SAM" id="MobiDB-lite"/>
    </source>
</evidence>
<keyword evidence="4" id="KW-1185">Reference proteome</keyword>
<dbReference type="PANTHER" id="PTHR12794:SF0">
    <property type="entry name" value="GEM-ASSOCIATED PROTEIN 2"/>
    <property type="match status" value="1"/>
</dbReference>
<evidence type="ECO:0000313" key="3">
    <source>
        <dbReference type="EMBL" id="KAG2243186.1"/>
    </source>
</evidence>
<evidence type="ECO:0000256" key="1">
    <source>
        <dbReference type="ARBA" id="ARBA00025758"/>
    </source>
</evidence>
<dbReference type="GO" id="GO:0032797">
    <property type="term" value="C:SMN complex"/>
    <property type="evidence" value="ECO:0007669"/>
    <property type="project" value="TreeGrafter"/>
</dbReference>
<dbReference type="GO" id="GO:0000387">
    <property type="term" value="P:spliceosomal snRNP assembly"/>
    <property type="evidence" value="ECO:0007669"/>
    <property type="project" value="InterPro"/>
</dbReference>
<dbReference type="Pfam" id="PF04938">
    <property type="entry name" value="SIP1"/>
    <property type="match status" value="2"/>
</dbReference>
<dbReference type="OrthoDB" id="428895at2759"/>
<gene>
    <name evidence="3" type="ORF">Bca52824_094964</name>
</gene>
<feature type="region of interest" description="Disordered" evidence="2">
    <location>
        <begin position="1"/>
        <end position="24"/>
    </location>
</feature>
<organism evidence="3 4">
    <name type="scientific">Brassica carinata</name>
    <name type="common">Ethiopian mustard</name>
    <name type="synonym">Abyssinian cabbage</name>
    <dbReference type="NCBI Taxonomy" id="52824"/>
    <lineage>
        <taxon>Eukaryota</taxon>
        <taxon>Viridiplantae</taxon>
        <taxon>Streptophyta</taxon>
        <taxon>Embryophyta</taxon>
        <taxon>Tracheophyta</taxon>
        <taxon>Spermatophyta</taxon>
        <taxon>Magnoliopsida</taxon>
        <taxon>eudicotyledons</taxon>
        <taxon>Gunneridae</taxon>
        <taxon>Pentapetalae</taxon>
        <taxon>rosids</taxon>
        <taxon>malvids</taxon>
        <taxon>Brassicales</taxon>
        <taxon>Brassicaceae</taxon>
        <taxon>Brassiceae</taxon>
        <taxon>Brassica</taxon>
    </lineage>
</organism>
<name>A0A8X7TK79_BRACI</name>
<dbReference type="Proteomes" id="UP000886595">
    <property type="component" value="Unassembled WGS sequence"/>
</dbReference>
<evidence type="ECO:0008006" key="5">
    <source>
        <dbReference type="Google" id="ProtNLM"/>
    </source>
</evidence>
<feature type="compositionally biased region" description="Basic and acidic residues" evidence="2">
    <location>
        <begin position="1"/>
        <end position="18"/>
    </location>
</feature>
<proteinExistence type="inferred from homology"/>
<sequence>MTTTRSDSDERLAQDPETSRNGYSQDSLKVLLSPENPRRWVWILLESSLFLKLPLRFLKDGIGEELQRVKETSAANISEAGDDVEADGSVVCVSEKKGQEDSDVQRLLEAEKRRLLAKDQHQKVERVRVEDNAFVGRSVNIDLVDDTALLNVVSFSKKGKDHHPKDAPRKHKKHWKEMRIVYSINQMKSMRYAHANQKKLWSDVYARLLPELVSEYEGLVCWKIQKSGIGILEGLDDLTLEEEEDKYSEDNDDYNCILRPAFAVDGEPDFESGPPEDGFEYLRRVRWEAQRVPNVKVAKIDGSKFLVSVSTVPDESFGGLVSDIQGMDSVTRVSRLKKRICLVEKESGLESSDCKWVVALCASVDTPLDGDTCACLRALLRKCASLRAFEVEDEQVIIMANMLITIASRYFGLWPNGVRVEVS</sequence>
<accession>A0A8X7TK79</accession>
<comment type="caution">
    <text evidence="3">The sequence shown here is derived from an EMBL/GenBank/DDBJ whole genome shotgun (WGS) entry which is preliminary data.</text>
</comment>
<protein>
    <recommendedName>
        <fullName evidence="5">Gem-associated protein 2</fullName>
    </recommendedName>
</protein>
<dbReference type="GO" id="GO:0005634">
    <property type="term" value="C:nucleus"/>
    <property type="evidence" value="ECO:0007669"/>
    <property type="project" value="TreeGrafter"/>
</dbReference>
<dbReference type="PANTHER" id="PTHR12794">
    <property type="entry name" value="GEMIN2"/>
    <property type="match status" value="1"/>
</dbReference>
<evidence type="ECO:0000313" key="4">
    <source>
        <dbReference type="Proteomes" id="UP000886595"/>
    </source>
</evidence>
<reference evidence="3 4" key="1">
    <citation type="submission" date="2020-02" db="EMBL/GenBank/DDBJ databases">
        <authorList>
            <person name="Ma Q."/>
            <person name="Huang Y."/>
            <person name="Song X."/>
            <person name="Pei D."/>
        </authorList>
    </citation>
    <scope>NUCLEOTIDE SEQUENCE [LARGE SCALE GENOMIC DNA]</scope>
    <source>
        <strain evidence="3">Sxm20200214</strain>
        <tissue evidence="3">Leaf</tissue>
    </source>
</reference>
<dbReference type="Gene3D" id="1.20.58.1070">
    <property type="match status" value="1"/>
</dbReference>